<name>G0NEY3_CAEBE</name>
<dbReference type="AlphaFoldDB" id="G0NEY3"/>
<dbReference type="InParanoid" id="G0NEY3"/>
<protein>
    <submittedName>
        <fullName evidence="1">Uncharacterized protein</fullName>
    </submittedName>
</protein>
<dbReference type="EMBL" id="GL379874">
    <property type="protein sequence ID" value="EGT58995.1"/>
    <property type="molecule type" value="Genomic_DNA"/>
</dbReference>
<evidence type="ECO:0000313" key="2">
    <source>
        <dbReference type="Proteomes" id="UP000008068"/>
    </source>
</evidence>
<organism evidence="2">
    <name type="scientific">Caenorhabditis brenneri</name>
    <name type="common">Nematode worm</name>
    <dbReference type="NCBI Taxonomy" id="135651"/>
    <lineage>
        <taxon>Eukaryota</taxon>
        <taxon>Metazoa</taxon>
        <taxon>Ecdysozoa</taxon>
        <taxon>Nematoda</taxon>
        <taxon>Chromadorea</taxon>
        <taxon>Rhabditida</taxon>
        <taxon>Rhabditina</taxon>
        <taxon>Rhabditomorpha</taxon>
        <taxon>Rhabditoidea</taxon>
        <taxon>Rhabditidae</taxon>
        <taxon>Peloderinae</taxon>
        <taxon>Caenorhabditis</taxon>
    </lineage>
</organism>
<evidence type="ECO:0000313" key="1">
    <source>
        <dbReference type="EMBL" id="EGT58995.1"/>
    </source>
</evidence>
<sequence>MEKQDICGGKKTLDYYCRVKKTNRTLEMCQWKRISESSVFDGTEAIPNQTPLGEKLPYSHGNFSFE</sequence>
<dbReference type="HOGENOM" id="CLU_2833453_0_0_1"/>
<dbReference type="Proteomes" id="UP000008068">
    <property type="component" value="Unassembled WGS sequence"/>
</dbReference>
<keyword evidence="2" id="KW-1185">Reference proteome</keyword>
<accession>G0NEY3</accession>
<proteinExistence type="predicted"/>
<reference evidence="2" key="1">
    <citation type="submission" date="2011-07" db="EMBL/GenBank/DDBJ databases">
        <authorList>
            <consortium name="Caenorhabditis brenneri Sequencing and Analysis Consortium"/>
            <person name="Wilson R.K."/>
        </authorList>
    </citation>
    <scope>NUCLEOTIDE SEQUENCE [LARGE SCALE GENOMIC DNA]</scope>
    <source>
        <strain evidence="2">PB2801</strain>
    </source>
</reference>
<gene>
    <name evidence="1" type="ORF">CAEBREN_04307</name>
</gene>